<feature type="compositionally biased region" description="Pro residues" evidence="1">
    <location>
        <begin position="354"/>
        <end position="373"/>
    </location>
</feature>
<reference evidence="2 3" key="1">
    <citation type="submission" date="2019-05" db="EMBL/GenBank/DDBJ databases">
        <title>Emergence of the Ug99 lineage of the wheat stem rust pathogen through somatic hybridization.</title>
        <authorList>
            <person name="Li F."/>
            <person name="Upadhyaya N.M."/>
            <person name="Sperschneider J."/>
            <person name="Matny O."/>
            <person name="Nguyen-Phuc H."/>
            <person name="Mago R."/>
            <person name="Raley C."/>
            <person name="Miller M.E."/>
            <person name="Silverstein K.A.T."/>
            <person name="Henningsen E."/>
            <person name="Hirsch C.D."/>
            <person name="Visser B."/>
            <person name="Pretorius Z.A."/>
            <person name="Steffenson B.J."/>
            <person name="Schwessinger B."/>
            <person name="Dodds P.N."/>
            <person name="Figueroa M."/>
        </authorList>
    </citation>
    <scope>NUCLEOTIDE SEQUENCE [LARGE SCALE GENOMIC DNA]</scope>
    <source>
        <strain evidence="2">21-0</strain>
    </source>
</reference>
<feature type="compositionally biased region" description="Pro residues" evidence="1">
    <location>
        <begin position="399"/>
        <end position="409"/>
    </location>
</feature>
<evidence type="ECO:0000313" key="2">
    <source>
        <dbReference type="EMBL" id="KAA1082523.1"/>
    </source>
</evidence>
<feature type="compositionally biased region" description="Pro residues" evidence="1">
    <location>
        <begin position="526"/>
        <end position="536"/>
    </location>
</feature>
<feature type="compositionally biased region" description="Polar residues" evidence="1">
    <location>
        <begin position="271"/>
        <end position="282"/>
    </location>
</feature>
<protein>
    <recommendedName>
        <fullName evidence="4">Zn(2)-C6 fungal-type domain-containing protein</fullName>
    </recommendedName>
</protein>
<name>A0A5B0N1T1_PUCGR</name>
<keyword evidence="3" id="KW-1185">Reference proteome</keyword>
<evidence type="ECO:0008006" key="4">
    <source>
        <dbReference type="Google" id="ProtNLM"/>
    </source>
</evidence>
<dbReference type="EMBL" id="VSWC01000119">
    <property type="protein sequence ID" value="KAA1082523.1"/>
    <property type="molecule type" value="Genomic_DNA"/>
</dbReference>
<feature type="compositionally biased region" description="Low complexity" evidence="1">
    <location>
        <begin position="471"/>
        <end position="498"/>
    </location>
</feature>
<dbReference type="AlphaFoldDB" id="A0A5B0N1T1"/>
<proteinExistence type="predicted"/>
<comment type="caution">
    <text evidence="2">The sequence shown here is derived from an EMBL/GenBank/DDBJ whole genome shotgun (WGS) entry which is preliminary data.</text>
</comment>
<feature type="compositionally biased region" description="Basic and acidic residues" evidence="1">
    <location>
        <begin position="132"/>
        <end position="143"/>
    </location>
</feature>
<feature type="compositionally biased region" description="Polar residues" evidence="1">
    <location>
        <begin position="593"/>
        <end position="603"/>
    </location>
</feature>
<evidence type="ECO:0000313" key="3">
    <source>
        <dbReference type="Proteomes" id="UP000324748"/>
    </source>
</evidence>
<feature type="compositionally biased region" description="Basic and acidic residues" evidence="1">
    <location>
        <begin position="213"/>
        <end position="225"/>
    </location>
</feature>
<organism evidence="2 3">
    <name type="scientific">Puccinia graminis f. sp. tritici</name>
    <dbReference type="NCBI Taxonomy" id="56615"/>
    <lineage>
        <taxon>Eukaryota</taxon>
        <taxon>Fungi</taxon>
        <taxon>Dikarya</taxon>
        <taxon>Basidiomycota</taxon>
        <taxon>Pucciniomycotina</taxon>
        <taxon>Pucciniomycetes</taxon>
        <taxon>Pucciniales</taxon>
        <taxon>Pucciniaceae</taxon>
        <taxon>Puccinia</taxon>
    </lineage>
</organism>
<feature type="region of interest" description="Disordered" evidence="1">
    <location>
        <begin position="49"/>
        <end position="608"/>
    </location>
</feature>
<dbReference type="OrthoDB" id="10678531at2759"/>
<sequence length="696" mass="75873">MGRECARCVARGHRCTWVQSYKASQSSKKSQTCDRCIKDRKRCKAFVLSSDEIPSVHGSLNSSDSAKETTDGTQSPSLDSSPEAGSSNFLPRRSARNQPAEPTRQEAKEARPSGATHTHIPAPTARSYASKRPGEPLEQDQGRQKHPRQNRAQTSRAGPQAPEHQPVLSKPALAQVSRSIQPSDQLVAGPSKLAEKKQPPQGLSEHHKPRQHAPKDKPAPPETKHQSKIPKLKNPEPPQQQPAAMPLQPEAKKKSLQTRRPTPGPGRSSKVETLQPQAQQPLSRAYPPALHRRGTPHPVASKSSIPVRRPPAPASSPDTMPHFVPDFVPDLPTWARLPPPETSPSDISVRTRPRPFPAPLSPEPLPETSPSPIPVRTRPRPSAAIKSPVAPQLQQLSPEPLPETSPSPIPVRTRPRPSAAIKSPVAPQLQQLSPEFLPGTSPSPIPVRTRPRPSAATIFPVVPGPQPLAPEPQIKSSSSPSPLRTSRGPRPLATTIPRLSPPSPRRPATTSPTHSSPLLRFRGRPNPNPASPPRGSSPPKTREATFSSSGQPSVPSRQVSQNPPRLETTVPRFSSPDHLNSNPGNDRLRESPGFNQDSPQTGQARGVQRASAFANRFTRPRSNDPAAGEVRRSHRAVLDSMVREAYERTRQILLSLFALYPAQSNDELEERISKLQLVYDEFGHLIESSFDALILD</sequence>
<dbReference type="Proteomes" id="UP000324748">
    <property type="component" value="Unassembled WGS sequence"/>
</dbReference>
<accession>A0A5B0N1T1</accession>
<feature type="compositionally biased region" description="Low complexity" evidence="1">
    <location>
        <begin position="506"/>
        <end position="520"/>
    </location>
</feature>
<gene>
    <name evidence="2" type="ORF">PGT21_006021</name>
</gene>
<evidence type="ECO:0000256" key="1">
    <source>
        <dbReference type="SAM" id="MobiDB-lite"/>
    </source>
</evidence>
<feature type="compositionally biased region" description="Polar residues" evidence="1">
    <location>
        <begin position="544"/>
        <end position="563"/>
    </location>
</feature>
<feature type="compositionally biased region" description="Polar residues" evidence="1">
    <location>
        <begin position="71"/>
        <end position="89"/>
    </location>
</feature>